<accession>A0A5C7HTY1</accession>
<dbReference type="InterPro" id="IPR002156">
    <property type="entry name" value="RNaseH_domain"/>
</dbReference>
<dbReference type="AlphaFoldDB" id="A0A5C7HTY1"/>
<dbReference type="GO" id="GO:0003676">
    <property type="term" value="F:nucleic acid binding"/>
    <property type="evidence" value="ECO:0007669"/>
    <property type="project" value="InterPro"/>
</dbReference>
<dbReference type="Proteomes" id="UP000323000">
    <property type="component" value="Chromosome 6"/>
</dbReference>
<keyword evidence="3" id="KW-1185">Reference proteome</keyword>
<feature type="domain" description="RNase H type-1" evidence="1">
    <location>
        <begin position="34"/>
        <end position="101"/>
    </location>
</feature>
<proteinExistence type="predicted"/>
<evidence type="ECO:0000313" key="2">
    <source>
        <dbReference type="EMBL" id="TXG60380.1"/>
    </source>
</evidence>
<organism evidence="2 3">
    <name type="scientific">Acer yangbiense</name>
    <dbReference type="NCBI Taxonomy" id="1000413"/>
    <lineage>
        <taxon>Eukaryota</taxon>
        <taxon>Viridiplantae</taxon>
        <taxon>Streptophyta</taxon>
        <taxon>Embryophyta</taxon>
        <taxon>Tracheophyta</taxon>
        <taxon>Spermatophyta</taxon>
        <taxon>Magnoliopsida</taxon>
        <taxon>eudicotyledons</taxon>
        <taxon>Gunneridae</taxon>
        <taxon>Pentapetalae</taxon>
        <taxon>rosids</taxon>
        <taxon>malvids</taxon>
        <taxon>Sapindales</taxon>
        <taxon>Sapindaceae</taxon>
        <taxon>Hippocastanoideae</taxon>
        <taxon>Acereae</taxon>
        <taxon>Acer</taxon>
    </lineage>
</organism>
<dbReference type="GO" id="GO:0004523">
    <property type="term" value="F:RNA-DNA hybrid ribonuclease activity"/>
    <property type="evidence" value="ECO:0007669"/>
    <property type="project" value="InterPro"/>
</dbReference>
<dbReference type="EMBL" id="VAHF01000006">
    <property type="protein sequence ID" value="TXG60380.1"/>
    <property type="molecule type" value="Genomic_DNA"/>
</dbReference>
<reference evidence="3" key="1">
    <citation type="journal article" date="2019" name="Gigascience">
        <title>De novo genome assembly of the endangered Acer yangbiense, a plant species with extremely small populations endemic to Yunnan Province, China.</title>
        <authorList>
            <person name="Yang J."/>
            <person name="Wariss H.M."/>
            <person name="Tao L."/>
            <person name="Zhang R."/>
            <person name="Yun Q."/>
            <person name="Hollingsworth P."/>
            <person name="Dao Z."/>
            <person name="Luo G."/>
            <person name="Guo H."/>
            <person name="Ma Y."/>
            <person name="Sun W."/>
        </authorList>
    </citation>
    <scope>NUCLEOTIDE SEQUENCE [LARGE SCALE GENOMIC DNA]</scope>
    <source>
        <strain evidence="3">cv. Malutang</strain>
    </source>
</reference>
<protein>
    <recommendedName>
        <fullName evidence="1">RNase H type-1 domain-containing protein</fullName>
    </recommendedName>
</protein>
<evidence type="ECO:0000259" key="1">
    <source>
        <dbReference type="Pfam" id="PF13456"/>
    </source>
</evidence>
<sequence>MRVMGIGKRSINAVVWCPSTIGQLKINSDAAVDVVSPVVVEVVALLRGLRFAKDTGLGPMVVETNAVVAVSRLNNSNPTCADVSLVINDIKDFMRFVVCLFGFSCS</sequence>
<evidence type="ECO:0000313" key="3">
    <source>
        <dbReference type="Proteomes" id="UP000323000"/>
    </source>
</evidence>
<comment type="caution">
    <text evidence="2">The sequence shown here is derived from an EMBL/GenBank/DDBJ whole genome shotgun (WGS) entry which is preliminary data.</text>
</comment>
<name>A0A5C7HTY1_9ROSI</name>
<gene>
    <name evidence="2" type="ORF">EZV62_014953</name>
</gene>
<dbReference type="Pfam" id="PF13456">
    <property type="entry name" value="RVT_3"/>
    <property type="match status" value="1"/>
</dbReference>